<reference evidence="2" key="1">
    <citation type="journal article" date="2022" name="Arch. Microbiol.">
        <title>Microbulbifer okhotskensis sp. nov., isolated from a deep bottom sediment of the Okhotsk Sea.</title>
        <authorList>
            <person name="Romanenko L."/>
            <person name="Kurilenko V."/>
            <person name="Otstavnykh N."/>
            <person name="Velansky P."/>
            <person name="Isaeva M."/>
            <person name="Mikhailov V."/>
        </authorList>
    </citation>
    <scope>NUCLEOTIDE SEQUENCE</scope>
    <source>
        <strain evidence="2">OS29</strain>
    </source>
</reference>
<sequence length="117" mass="12310">MVNRQGAIVKAVAFLASPGIRNGNSVAILIPGEFVVVGRLPVDGIAPLAYAAGRGAFFIPFKVKAVTGFQGALGNNMLVIFILLAESIRIGGFYQVAFIAVFVLGQYFNAAIASFFL</sequence>
<keyword evidence="3" id="KW-1185">Reference proteome</keyword>
<evidence type="ECO:0000313" key="2">
    <source>
        <dbReference type="EMBL" id="MCO1333894.1"/>
    </source>
</evidence>
<organism evidence="2 3">
    <name type="scientific">Microbulbifer okhotskensis</name>
    <dbReference type="NCBI Taxonomy" id="2926617"/>
    <lineage>
        <taxon>Bacteria</taxon>
        <taxon>Pseudomonadati</taxon>
        <taxon>Pseudomonadota</taxon>
        <taxon>Gammaproteobacteria</taxon>
        <taxon>Cellvibrionales</taxon>
        <taxon>Microbulbiferaceae</taxon>
        <taxon>Microbulbifer</taxon>
    </lineage>
</organism>
<feature type="transmembrane region" description="Helical" evidence="1">
    <location>
        <begin position="65"/>
        <end position="84"/>
    </location>
</feature>
<accession>A0A9X2ELM1</accession>
<dbReference type="Proteomes" id="UP001139028">
    <property type="component" value="Unassembled WGS sequence"/>
</dbReference>
<evidence type="ECO:0000313" key="3">
    <source>
        <dbReference type="Proteomes" id="UP001139028"/>
    </source>
</evidence>
<keyword evidence="1" id="KW-0812">Transmembrane</keyword>
<keyword evidence="1" id="KW-1133">Transmembrane helix</keyword>
<comment type="caution">
    <text evidence="2">The sequence shown here is derived from an EMBL/GenBank/DDBJ whole genome shotgun (WGS) entry which is preliminary data.</text>
</comment>
<dbReference type="EMBL" id="JALBWM010000016">
    <property type="protein sequence ID" value="MCO1333894.1"/>
    <property type="molecule type" value="Genomic_DNA"/>
</dbReference>
<feature type="transmembrane region" description="Helical" evidence="1">
    <location>
        <begin position="96"/>
        <end position="116"/>
    </location>
</feature>
<evidence type="ECO:0000256" key="1">
    <source>
        <dbReference type="SAM" id="Phobius"/>
    </source>
</evidence>
<proteinExistence type="predicted"/>
<protein>
    <submittedName>
        <fullName evidence="2">Uncharacterized protein</fullName>
    </submittedName>
</protein>
<dbReference type="RefSeq" id="WP_252465340.1">
    <property type="nucleotide sequence ID" value="NZ_JALBWM010000016.1"/>
</dbReference>
<dbReference type="AlphaFoldDB" id="A0A9X2ELM1"/>
<gene>
    <name evidence="2" type="ORF">MO867_06025</name>
</gene>
<name>A0A9X2ELM1_9GAMM</name>
<keyword evidence="1" id="KW-0472">Membrane</keyword>